<name>A0A1X2IN96_9FUNG</name>
<sequence>MSVLLPTDPLSITCDKLRPLGQGAVTFNANFAPGVGLIELHHPERHNSLSGKMMAEFRDIILRLEQLPNDSDMVALIVTGCRGKSFCAGIDLAFAQEYMQGSGQAGETVNRFMHDTLTRFACLPLITVASMAGAALGGGTEVLTAFDYICMDASTFIRFVQTRMGVTSPWGGARRLVSRIGQKHALRILAGAPVVDAVMAQSVGLVDKVVEKSATKEAAYDACLAACLEFVDSFVVDQKSGGERVSPVAVRGMKLLMTRSAGSTISDVDYEMFLFNSVVGSSKL</sequence>
<reference evidence="2 3" key="1">
    <citation type="submission" date="2016-07" db="EMBL/GenBank/DDBJ databases">
        <title>Pervasive Adenine N6-methylation of Active Genes in Fungi.</title>
        <authorList>
            <consortium name="DOE Joint Genome Institute"/>
            <person name="Mondo S.J."/>
            <person name="Dannebaum R.O."/>
            <person name="Kuo R.C."/>
            <person name="Labutti K."/>
            <person name="Haridas S."/>
            <person name="Kuo A."/>
            <person name="Salamov A."/>
            <person name="Ahrendt S.R."/>
            <person name="Lipzen A."/>
            <person name="Sullivan W."/>
            <person name="Andreopoulos W.B."/>
            <person name="Clum A."/>
            <person name="Lindquist E."/>
            <person name="Daum C."/>
            <person name="Ramamoorthy G.K."/>
            <person name="Gryganskyi A."/>
            <person name="Culley D."/>
            <person name="Magnuson J.K."/>
            <person name="James T.Y."/>
            <person name="O'Malley M.A."/>
            <person name="Stajich J.E."/>
            <person name="Spatafora J.W."/>
            <person name="Visel A."/>
            <person name="Grigoriev I.V."/>
        </authorList>
    </citation>
    <scope>NUCLEOTIDE SEQUENCE [LARGE SCALE GENOMIC DNA]</scope>
    <source>
        <strain evidence="2 3">NRRL 1336</strain>
    </source>
</reference>
<keyword evidence="1" id="KW-0456">Lyase</keyword>
<dbReference type="EMBL" id="MCGE01000007">
    <property type="protein sequence ID" value="ORZ19496.1"/>
    <property type="molecule type" value="Genomic_DNA"/>
</dbReference>
<dbReference type="Proteomes" id="UP000193560">
    <property type="component" value="Unassembled WGS sequence"/>
</dbReference>
<dbReference type="SUPFAM" id="SSF52096">
    <property type="entry name" value="ClpP/crotonase"/>
    <property type="match status" value="1"/>
</dbReference>
<dbReference type="PANTHER" id="PTHR11941:SF27">
    <property type="entry name" value="ETHYLMALONYL-COA DECARBOXYLASE"/>
    <property type="match status" value="1"/>
</dbReference>
<organism evidence="2 3">
    <name type="scientific">Absidia repens</name>
    <dbReference type="NCBI Taxonomy" id="90262"/>
    <lineage>
        <taxon>Eukaryota</taxon>
        <taxon>Fungi</taxon>
        <taxon>Fungi incertae sedis</taxon>
        <taxon>Mucoromycota</taxon>
        <taxon>Mucoromycotina</taxon>
        <taxon>Mucoromycetes</taxon>
        <taxon>Mucorales</taxon>
        <taxon>Cunninghamellaceae</taxon>
        <taxon>Absidia</taxon>
    </lineage>
</organism>
<evidence type="ECO:0000313" key="2">
    <source>
        <dbReference type="EMBL" id="ORZ19496.1"/>
    </source>
</evidence>
<dbReference type="STRING" id="90262.A0A1X2IN96"/>
<keyword evidence="3" id="KW-1185">Reference proteome</keyword>
<dbReference type="InterPro" id="IPR001753">
    <property type="entry name" value="Enoyl-CoA_hydra/iso"/>
</dbReference>
<evidence type="ECO:0000313" key="3">
    <source>
        <dbReference type="Proteomes" id="UP000193560"/>
    </source>
</evidence>
<dbReference type="OrthoDB" id="410701at2759"/>
<evidence type="ECO:0000256" key="1">
    <source>
        <dbReference type="ARBA" id="ARBA00023239"/>
    </source>
</evidence>
<dbReference type="GO" id="GO:0005829">
    <property type="term" value="C:cytosol"/>
    <property type="evidence" value="ECO:0007669"/>
    <property type="project" value="TreeGrafter"/>
</dbReference>
<dbReference type="GO" id="GO:0016829">
    <property type="term" value="F:lyase activity"/>
    <property type="evidence" value="ECO:0007669"/>
    <property type="project" value="UniProtKB-KW"/>
</dbReference>
<dbReference type="Pfam" id="PF00378">
    <property type="entry name" value="ECH_1"/>
    <property type="match status" value="1"/>
</dbReference>
<dbReference type="CDD" id="cd06558">
    <property type="entry name" value="crotonase-like"/>
    <property type="match status" value="1"/>
</dbReference>
<dbReference type="PANTHER" id="PTHR11941">
    <property type="entry name" value="ENOYL-COA HYDRATASE-RELATED"/>
    <property type="match status" value="1"/>
</dbReference>
<dbReference type="InterPro" id="IPR029045">
    <property type="entry name" value="ClpP/crotonase-like_dom_sf"/>
</dbReference>
<dbReference type="GO" id="GO:0006635">
    <property type="term" value="P:fatty acid beta-oxidation"/>
    <property type="evidence" value="ECO:0007669"/>
    <property type="project" value="TreeGrafter"/>
</dbReference>
<proteinExistence type="predicted"/>
<gene>
    <name evidence="2" type="ORF">BCR42DRAFT_489428</name>
</gene>
<comment type="caution">
    <text evidence="2">The sequence shown here is derived from an EMBL/GenBank/DDBJ whole genome shotgun (WGS) entry which is preliminary data.</text>
</comment>
<dbReference type="Gene3D" id="3.90.226.10">
    <property type="entry name" value="2-enoyl-CoA Hydratase, Chain A, domain 1"/>
    <property type="match status" value="1"/>
</dbReference>
<dbReference type="AlphaFoldDB" id="A0A1X2IN96"/>
<accession>A0A1X2IN96</accession>
<protein>
    <submittedName>
        <fullName evidence="2">ClpP/crotonase-like domain-containing protein</fullName>
    </submittedName>
</protein>